<keyword evidence="3" id="KW-1003">Cell membrane</keyword>
<evidence type="ECO:0000256" key="4">
    <source>
        <dbReference type="ARBA" id="ARBA00022519"/>
    </source>
</evidence>
<dbReference type="SUPFAM" id="SSF52540">
    <property type="entry name" value="P-loop containing nucleoside triphosphate hydrolases"/>
    <property type="match status" value="1"/>
</dbReference>
<dbReference type="CDD" id="cd05387">
    <property type="entry name" value="BY-kinase"/>
    <property type="match status" value="1"/>
</dbReference>
<dbReference type="AlphaFoldDB" id="A0A1I2IM77"/>
<keyword evidence="10 15" id="KW-1133">Transmembrane helix</keyword>
<keyword evidence="7" id="KW-0547">Nucleotide-binding</keyword>
<feature type="coiled-coil region" evidence="14">
    <location>
        <begin position="274"/>
        <end position="389"/>
    </location>
</feature>
<evidence type="ECO:0000313" key="19">
    <source>
        <dbReference type="EMBL" id="SFF42718.1"/>
    </source>
</evidence>
<dbReference type="InterPro" id="IPR050445">
    <property type="entry name" value="Bact_polysacc_biosynth/exp"/>
</dbReference>
<organism evidence="19 20">
    <name type="scientific">Fontimonas thermophila</name>
    <dbReference type="NCBI Taxonomy" id="1076937"/>
    <lineage>
        <taxon>Bacteria</taxon>
        <taxon>Pseudomonadati</taxon>
        <taxon>Pseudomonadota</taxon>
        <taxon>Gammaproteobacteria</taxon>
        <taxon>Nevskiales</taxon>
        <taxon>Nevskiaceae</taxon>
        <taxon>Fontimonas</taxon>
    </lineage>
</organism>
<keyword evidence="14" id="KW-0175">Coiled coil</keyword>
<dbReference type="EMBL" id="FOOC01000004">
    <property type="protein sequence ID" value="SFF42718.1"/>
    <property type="molecule type" value="Genomic_DNA"/>
</dbReference>
<dbReference type="GO" id="GO:0042802">
    <property type="term" value="F:identical protein binding"/>
    <property type="evidence" value="ECO:0007669"/>
    <property type="project" value="UniProtKB-ARBA"/>
</dbReference>
<comment type="subcellular location">
    <subcellularLocation>
        <location evidence="1">Cell inner membrane</location>
        <topology evidence="1">Multi-pass membrane protein</topology>
    </subcellularLocation>
</comment>
<evidence type="ECO:0000259" key="16">
    <source>
        <dbReference type="Pfam" id="PF02706"/>
    </source>
</evidence>
<evidence type="ECO:0000256" key="6">
    <source>
        <dbReference type="ARBA" id="ARBA00022692"/>
    </source>
</evidence>
<name>A0A1I2IM77_9GAMM</name>
<dbReference type="RefSeq" id="WP_091532554.1">
    <property type="nucleotide sequence ID" value="NZ_FOOC01000004.1"/>
</dbReference>
<dbReference type="InterPro" id="IPR005702">
    <property type="entry name" value="Wzc-like_C"/>
</dbReference>
<evidence type="ECO:0000256" key="12">
    <source>
        <dbReference type="ARBA" id="ARBA00023137"/>
    </source>
</evidence>
<evidence type="ECO:0000256" key="8">
    <source>
        <dbReference type="ARBA" id="ARBA00022777"/>
    </source>
</evidence>
<evidence type="ECO:0000256" key="13">
    <source>
        <dbReference type="ARBA" id="ARBA00053015"/>
    </source>
</evidence>
<feature type="transmembrane region" description="Helical" evidence="15">
    <location>
        <begin position="22"/>
        <end position="50"/>
    </location>
</feature>
<dbReference type="STRING" id="1076937.SAMN04488120_10439"/>
<evidence type="ECO:0000256" key="15">
    <source>
        <dbReference type="SAM" id="Phobius"/>
    </source>
</evidence>
<feature type="domain" description="AAA" evidence="17">
    <location>
        <begin position="565"/>
        <end position="680"/>
    </location>
</feature>
<keyword evidence="20" id="KW-1185">Reference proteome</keyword>
<evidence type="ECO:0000256" key="10">
    <source>
        <dbReference type="ARBA" id="ARBA00022989"/>
    </source>
</evidence>
<accession>A0A1I2IM77</accession>
<keyword evidence="4" id="KW-0997">Cell inner membrane</keyword>
<keyword evidence="5" id="KW-0808">Transferase</keyword>
<dbReference type="GO" id="GO:0005886">
    <property type="term" value="C:plasma membrane"/>
    <property type="evidence" value="ECO:0007669"/>
    <property type="project" value="UniProtKB-SubCell"/>
</dbReference>
<evidence type="ECO:0000256" key="14">
    <source>
        <dbReference type="SAM" id="Coils"/>
    </source>
</evidence>
<dbReference type="FunFam" id="3.40.50.300:FF:000527">
    <property type="entry name" value="Tyrosine-protein kinase etk"/>
    <property type="match status" value="1"/>
</dbReference>
<comment type="similarity">
    <text evidence="2">Belongs to the etk/wzc family.</text>
</comment>
<evidence type="ECO:0000259" key="17">
    <source>
        <dbReference type="Pfam" id="PF13614"/>
    </source>
</evidence>
<comment type="catalytic activity">
    <reaction evidence="13">
        <text>L-tyrosyl-[protein] + ATP = O-phospho-L-tyrosyl-[protein] + ADP + H(+)</text>
        <dbReference type="Rhea" id="RHEA:10596"/>
        <dbReference type="Rhea" id="RHEA-COMP:10136"/>
        <dbReference type="Rhea" id="RHEA-COMP:20101"/>
        <dbReference type="ChEBI" id="CHEBI:15378"/>
        <dbReference type="ChEBI" id="CHEBI:30616"/>
        <dbReference type="ChEBI" id="CHEBI:46858"/>
        <dbReference type="ChEBI" id="CHEBI:61978"/>
        <dbReference type="ChEBI" id="CHEBI:456216"/>
    </reaction>
</comment>
<dbReference type="InterPro" id="IPR027417">
    <property type="entry name" value="P-loop_NTPase"/>
</dbReference>
<dbReference type="InterPro" id="IPR032807">
    <property type="entry name" value="GNVR"/>
</dbReference>
<dbReference type="Pfam" id="PF13807">
    <property type="entry name" value="GNVR"/>
    <property type="match status" value="1"/>
</dbReference>
<dbReference type="Proteomes" id="UP000199771">
    <property type="component" value="Unassembled WGS sequence"/>
</dbReference>
<dbReference type="PANTHER" id="PTHR32309">
    <property type="entry name" value="TYROSINE-PROTEIN KINASE"/>
    <property type="match status" value="1"/>
</dbReference>
<gene>
    <name evidence="19" type="ORF">SAMN04488120_10439</name>
</gene>
<dbReference type="Pfam" id="PF02706">
    <property type="entry name" value="Wzz"/>
    <property type="match status" value="1"/>
</dbReference>
<keyword evidence="11 15" id="KW-0472">Membrane</keyword>
<keyword evidence="8 19" id="KW-0418">Kinase</keyword>
<dbReference type="GO" id="GO:0004713">
    <property type="term" value="F:protein tyrosine kinase activity"/>
    <property type="evidence" value="ECO:0007669"/>
    <property type="project" value="UniProtKB-KW"/>
</dbReference>
<keyword evidence="12" id="KW-0829">Tyrosine-protein kinase</keyword>
<reference evidence="19 20" key="1">
    <citation type="submission" date="2016-10" db="EMBL/GenBank/DDBJ databases">
        <authorList>
            <person name="de Groot N.N."/>
        </authorList>
    </citation>
    <scope>NUCLEOTIDE SEQUENCE [LARGE SCALE GENOMIC DNA]</scope>
    <source>
        <strain evidence="19 20">DSM 23609</strain>
    </source>
</reference>
<evidence type="ECO:0000256" key="11">
    <source>
        <dbReference type="ARBA" id="ARBA00023136"/>
    </source>
</evidence>
<dbReference type="OrthoDB" id="9775724at2"/>
<feature type="domain" description="Tyrosine-protein kinase G-rich" evidence="18">
    <location>
        <begin position="396"/>
        <end position="474"/>
    </location>
</feature>
<keyword evidence="9" id="KW-0067">ATP-binding</keyword>
<evidence type="ECO:0000256" key="9">
    <source>
        <dbReference type="ARBA" id="ARBA00022840"/>
    </source>
</evidence>
<evidence type="ECO:0000256" key="3">
    <source>
        <dbReference type="ARBA" id="ARBA00022475"/>
    </source>
</evidence>
<dbReference type="Pfam" id="PF23607">
    <property type="entry name" value="WZC_N"/>
    <property type="match status" value="1"/>
</dbReference>
<dbReference type="NCBIfam" id="TIGR01007">
    <property type="entry name" value="eps_fam"/>
    <property type="match status" value="1"/>
</dbReference>
<keyword evidence="6 15" id="KW-0812">Transmembrane</keyword>
<feature type="domain" description="Polysaccharide chain length determinant N-terminal" evidence="16">
    <location>
        <begin position="15"/>
        <end position="106"/>
    </location>
</feature>
<evidence type="ECO:0000259" key="18">
    <source>
        <dbReference type="Pfam" id="PF13807"/>
    </source>
</evidence>
<protein>
    <submittedName>
        <fullName evidence="19">Tyrosine-protein kinase Etk/Wzc</fullName>
    </submittedName>
</protein>
<sequence length="754" mass="82977">MTAELPTTAPLENDDQIDLRELIGILIASWPVIAGFVGAAAFLALTYLYIAPPRYTTDALVQVESNANPARVAFAQVAEAFTTEIPVTAEVEILKSRLVIGAVVDRLGLDVVAEPRSLPLLGPAIARRQRSARFGEPPFWLKPFDRSAYAWGGEAITVSTFQVPPQALNRPFYLRLLDTDGQYQILDEEQRPLGEGRVGVLATLPLSDDTDPIELFVQELRGEPGTEYTVMRMRRDAAIRAVQDALTVTASRTALGMVNLSYTAESPQQAQRVLTEILNAYQKQNVERRSAEAEQTLSFLKAQLPELKAKLETAEARLNQFKVEQGTADLTQETSLVLSRSVELERNKAELLQQRNEALQRFTVNHPVVQALDAQIAQIDAQLRQVNARIRQLPDIEQHTLQLMRDVQVATALYVALLNRTQELEVVRSGTIGSIRIIDTPFLPSFPSQPKRLLVGTLSLILGGLLGVIAVFVLNALRTGVEDPAIVEKKLGLPTYGAIPYSEEQARLARALKRGKSQPDGLLVLREPNGVAVEALRSLRTALHFAQMDAPNNRIMLTGPEPDLGKSFVSINLGAVLAQAKRRVVVVDADLRRGHINKLIAAPRAPGLSELISGAATLEQILCPTPVEGLMLIPTGTYPPNPAELLINERFVELLQGLSERFDHVLIDTPPVLAVTDAAIIGRHAGITLVVLKAGEHPLRMIEETVNRLTRAGVAVRGTLFNQIGRTRQGRYGYKYGYYYGGYRYDYRKRPSGS</sequence>
<evidence type="ECO:0000256" key="5">
    <source>
        <dbReference type="ARBA" id="ARBA00022679"/>
    </source>
</evidence>
<evidence type="ECO:0000256" key="2">
    <source>
        <dbReference type="ARBA" id="ARBA00008883"/>
    </source>
</evidence>
<dbReference type="PANTHER" id="PTHR32309:SF32">
    <property type="entry name" value="TYROSINE-PROTEIN KINASE ETK-RELATED"/>
    <property type="match status" value="1"/>
</dbReference>
<dbReference type="Pfam" id="PF13614">
    <property type="entry name" value="AAA_31"/>
    <property type="match status" value="1"/>
</dbReference>
<dbReference type="GO" id="GO:0005524">
    <property type="term" value="F:ATP binding"/>
    <property type="evidence" value="ECO:0007669"/>
    <property type="project" value="UniProtKB-KW"/>
</dbReference>
<dbReference type="Gene3D" id="3.40.50.300">
    <property type="entry name" value="P-loop containing nucleotide triphosphate hydrolases"/>
    <property type="match status" value="1"/>
</dbReference>
<feature type="transmembrane region" description="Helical" evidence="15">
    <location>
        <begin position="453"/>
        <end position="474"/>
    </location>
</feature>
<dbReference type="InterPro" id="IPR003856">
    <property type="entry name" value="LPS_length_determ_N"/>
</dbReference>
<dbReference type="InterPro" id="IPR025669">
    <property type="entry name" value="AAA_dom"/>
</dbReference>
<evidence type="ECO:0000256" key="7">
    <source>
        <dbReference type="ARBA" id="ARBA00022741"/>
    </source>
</evidence>
<evidence type="ECO:0000256" key="1">
    <source>
        <dbReference type="ARBA" id="ARBA00004429"/>
    </source>
</evidence>
<evidence type="ECO:0000313" key="20">
    <source>
        <dbReference type="Proteomes" id="UP000199771"/>
    </source>
</evidence>
<proteinExistence type="inferred from homology"/>